<keyword evidence="3" id="KW-1185">Reference proteome</keyword>
<proteinExistence type="predicted"/>
<gene>
    <name evidence="2" type="ORF">RRG08_020639</name>
</gene>
<evidence type="ECO:0000313" key="2">
    <source>
        <dbReference type="EMBL" id="KAK3747972.1"/>
    </source>
</evidence>
<organism evidence="2 3">
    <name type="scientific">Elysia crispata</name>
    <name type="common">lettuce slug</name>
    <dbReference type="NCBI Taxonomy" id="231223"/>
    <lineage>
        <taxon>Eukaryota</taxon>
        <taxon>Metazoa</taxon>
        <taxon>Spiralia</taxon>
        <taxon>Lophotrochozoa</taxon>
        <taxon>Mollusca</taxon>
        <taxon>Gastropoda</taxon>
        <taxon>Heterobranchia</taxon>
        <taxon>Euthyneura</taxon>
        <taxon>Panpulmonata</taxon>
        <taxon>Sacoglossa</taxon>
        <taxon>Placobranchoidea</taxon>
        <taxon>Plakobranchidae</taxon>
        <taxon>Elysia</taxon>
    </lineage>
</organism>
<reference evidence="2" key="1">
    <citation type="journal article" date="2023" name="G3 (Bethesda)">
        <title>A reference genome for the long-term kleptoplast-retaining sea slug Elysia crispata morphotype clarki.</title>
        <authorList>
            <person name="Eastman K.E."/>
            <person name="Pendleton A.L."/>
            <person name="Shaikh M.A."/>
            <person name="Suttiyut T."/>
            <person name="Ogas R."/>
            <person name="Tomko P."/>
            <person name="Gavelis G."/>
            <person name="Widhalm J.R."/>
            <person name="Wisecaver J.H."/>
        </authorList>
    </citation>
    <scope>NUCLEOTIDE SEQUENCE</scope>
    <source>
        <strain evidence="2">ECLA1</strain>
    </source>
</reference>
<dbReference type="EMBL" id="JAWDGP010006060">
    <property type="protein sequence ID" value="KAK3747972.1"/>
    <property type="molecule type" value="Genomic_DNA"/>
</dbReference>
<evidence type="ECO:0008006" key="4">
    <source>
        <dbReference type="Google" id="ProtNLM"/>
    </source>
</evidence>
<sequence>MGVAALIASLLFVVSVRVAASEEQMFPGLSENVSENLSSKVSKLEDRNLRTPAAQVSCRCSKRQSVIGRSGRKSGTIGIVRRKFTISAKG</sequence>
<accession>A0AAE0YJL9</accession>
<dbReference type="AlphaFoldDB" id="A0AAE0YJL9"/>
<protein>
    <recommendedName>
        <fullName evidence="4">Secreted protein</fullName>
    </recommendedName>
</protein>
<dbReference type="Proteomes" id="UP001283361">
    <property type="component" value="Unassembled WGS sequence"/>
</dbReference>
<feature type="chain" id="PRO_5042062911" description="Secreted protein" evidence="1">
    <location>
        <begin position="22"/>
        <end position="90"/>
    </location>
</feature>
<keyword evidence="1" id="KW-0732">Signal</keyword>
<feature type="signal peptide" evidence="1">
    <location>
        <begin position="1"/>
        <end position="21"/>
    </location>
</feature>
<evidence type="ECO:0000313" key="3">
    <source>
        <dbReference type="Proteomes" id="UP001283361"/>
    </source>
</evidence>
<name>A0AAE0YJL9_9GAST</name>
<evidence type="ECO:0000256" key="1">
    <source>
        <dbReference type="SAM" id="SignalP"/>
    </source>
</evidence>
<comment type="caution">
    <text evidence="2">The sequence shown here is derived from an EMBL/GenBank/DDBJ whole genome shotgun (WGS) entry which is preliminary data.</text>
</comment>